<evidence type="ECO:0000313" key="1">
    <source>
        <dbReference type="EMBL" id="KAJ8644346.1"/>
    </source>
</evidence>
<name>A0ACC2MG22_PERAE</name>
<reference evidence="1 2" key="1">
    <citation type="journal article" date="2022" name="Hortic Res">
        <title>A haplotype resolved chromosomal level avocado genome allows analysis of novel avocado genes.</title>
        <authorList>
            <person name="Nath O."/>
            <person name="Fletcher S.J."/>
            <person name="Hayward A."/>
            <person name="Shaw L.M."/>
            <person name="Masouleh A.K."/>
            <person name="Furtado A."/>
            <person name="Henry R.J."/>
            <person name="Mitter N."/>
        </authorList>
    </citation>
    <scope>NUCLEOTIDE SEQUENCE [LARGE SCALE GENOMIC DNA]</scope>
    <source>
        <strain evidence="2">cv. Hass</strain>
    </source>
</reference>
<organism evidence="1 2">
    <name type="scientific">Persea americana</name>
    <name type="common">Avocado</name>
    <dbReference type="NCBI Taxonomy" id="3435"/>
    <lineage>
        <taxon>Eukaryota</taxon>
        <taxon>Viridiplantae</taxon>
        <taxon>Streptophyta</taxon>
        <taxon>Embryophyta</taxon>
        <taxon>Tracheophyta</taxon>
        <taxon>Spermatophyta</taxon>
        <taxon>Magnoliopsida</taxon>
        <taxon>Magnoliidae</taxon>
        <taxon>Laurales</taxon>
        <taxon>Lauraceae</taxon>
        <taxon>Persea</taxon>
    </lineage>
</organism>
<keyword evidence="2" id="KW-1185">Reference proteome</keyword>
<gene>
    <name evidence="1" type="ORF">MRB53_006094</name>
</gene>
<proteinExistence type="predicted"/>
<dbReference type="Proteomes" id="UP001234297">
    <property type="component" value="Chromosome 2"/>
</dbReference>
<sequence>MMWNTIATFKENLSQITLDVQDAVEELEVYGPVPKDDVSISNHLISHRFAQSKSPSPPATPNGINSGYKAEIERYKAEIQRLKTSEAEVKALSVNYANILKEKEVTGDKSPCRQQKHMAQTNVRPSGNLGQKGTFYRQDASSNGSVDATWYDGKQRKIELKHVNLLGDEKVFVIFFCLGVITSTFFDYNDL</sequence>
<evidence type="ECO:0000313" key="2">
    <source>
        <dbReference type="Proteomes" id="UP001234297"/>
    </source>
</evidence>
<accession>A0ACC2MG22</accession>
<dbReference type="EMBL" id="CM056810">
    <property type="protein sequence ID" value="KAJ8644346.1"/>
    <property type="molecule type" value="Genomic_DNA"/>
</dbReference>
<protein>
    <submittedName>
        <fullName evidence="1">Uncharacterized protein</fullName>
    </submittedName>
</protein>
<comment type="caution">
    <text evidence="1">The sequence shown here is derived from an EMBL/GenBank/DDBJ whole genome shotgun (WGS) entry which is preliminary data.</text>
</comment>